<dbReference type="PANTHER" id="PTHR21503:SF8">
    <property type="entry name" value="F-BOX ASSOCIATED DOMAIN-CONTAINING PROTEIN-RELATED"/>
    <property type="match status" value="1"/>
</dbReference>
<dbReference type="InterPro" id="IPR012885">
    <property type="entry name" value="F-box_Sdz-33"/>
</dbReference>
<keyword evidence="1" id="KW-0812">Transmembrane</keyword>
<evidence type="ECO:0000313" key="4">
    <source>
        <dbReference type="EMBL" id="PIC45712.1"/>
    </source>
</evidence>
<dbReference type="EMBL" id="PDUG01000002">
    <property type="protein sequence ID" value="PIC45712.1"/>
    <property type="molecule type" value="Genomic_DNA"/>
</dbReference>
<evidence type="ECO:0008006" key="6">
    <source>
        <dbReference type="Google" id="ProtNLM"/>
    </source>
</evidence>
<feature type="domain" description="Sdz-33 F-box" evidence="3">
    <location>
        <begin position="242"/>
        <end position="302"/>
    </location>
</feature>
<evidence type="ECO:0000259" key="2">
    <source>
        <dbReference type="Pfam" id="PF00646"/>
    </source>
</evidence>
<dbReference type="Pfam" id="PF07735">
    <property type="entry name" value="FBA_2"/>
    <property type="match status" value="1"/>
</dbReference>
<dbReference type="PANTHER" id="PTHR21503">
    <property type="entry name" value="F-BOX-CONTAINING HYPOTHETICAL PROTEIN C.ELEGANS"/>
    <property type="match status" value="1"/>
</dbReference>
<comment type="caution">
    <text evidence="4">The sequence shown here is derived from an EMBL/GenBank/DDBJ whole genome shotgun (WGS) entry which is preliminary data.</text>
</comment>
<accession>A0A2G5V1Q5</accession>
<name>A0A2G5V1Q5_9PELO</name>
<proteinExistence type="predicted"/>
<dbReference type="Pfam" id="PF00646">
    <property type="entry name" value="F-box"/>
    <property type="match status" value="1"/>
</dbReference>
<evidence type="ECO:0000256" key="1">
    <source>
        <dbReference type="SAM" id="Phobius"/>
    </source>
</evidence>
<sequence length="378" mass="44580">MFWSFIYWASSAIVTINFTVLCLFGCLLYEYYKLPSRRESPSDQTQKLMMNRARFRLFRLDYVAIREVLNSLDPIDYINFSRASKSCKALASIKKSYQVCLTFGICPVFMIGNGINNYAVRWTKEKQKDGTRWIKTWPDEWREYLLKYSENPLGAMKEFYMHARSLMGIDIDSVVVRMDDFEEQFREILYWLNSTFGEIPAVRVWGNNQRQEKLQYVLDNVKCKNSLKIFWKTTENLTLEIPETIKELRICYGSWITLNYLMSLKMSKFALLHTYLTNKDINFFFKSWMQMKSHKNLESFEINLTNREDFIAIGLRDIPYEMGPTIPGPYWCYTAVEGSFEITRKDGLTASICIFESLMKECSAVMCTRLPFVRVSGR</sequence>
<feature type="transmembrane region" description="Helical" evidence="1">
    <location>
        <begin position="6"/>
        <end position="29"/>
    </location>
</feature>
<reference evidence="5" key="1">
    <citation type="submission" date="2017-10" db="EMBL/GenBank/DDBJ databases">
        <title>Rapid genome shrinkage in a self-fertile nematode reveals novel sperm competition proteins.</title>
        <authorList>
            <person name="Yin D."/>
            <person name="Schwarz E.M."/>
            <person name="Thomas C.G."/>
            <person name="Felde R.L."/>
            <person name="Korf I.F."/>
            <person name="Cutter A.D."/>
            <person name="Schartner C.M."/>
            <person name="Ralston E.J."/>
            <person name="Meyer B.J."/>
            <person name="Haag E.S."/>
        </authorList>
    </citation>
    <scope>NUCLEOTIDE SEQUENCE [LARGE SCALE GENOMIC DNA]</scope>
    <source>
        <strain evidence="5">JU1422</strain>
    </source>
</reference>
<feature type="domain" description="F-box" evidence="2">
    <location>
        <begin position="57"/>
        <end position="97"/>
    </location>
</feature>
<dbReference type="Proteomes" id="UP000230233">
    <property type="component" value="Chromosome II"/>
</dbReference>
<dbReference type="AlphaFoldDB" id="A0A2G5V1Q5"/>
<evidence type="ECO:0000313" key="5">
    <source>
        <dbReference type="Proteomes" id="UP000230233"/>
    </source>
</evidence>
<keyword evidence="1" id="KW-0472">Membrane</keyword>
<keyword evidence="1" id="KW-1133">Transmembrane helix</keyword>
<protein>
    <recommendedName>
        <fullName evidence="6">F-box associated domain-containing protein</fullName>
    </recommendedName>
</protein>
<keyword evidence="5" id="KW-1185">Reference proteome</keyword>
<dbReference type="InterPro" id="IPR001810">
    <property type="entry name" value="F-box_dom"/>
</dbReference>
<evidence type="ECO:0000259" key="3">
    <source>
        <dbReference type="Pfam" id="PF07735"/>
    </source>
</evidence>
<gene>
    <name evidence="4" type="primary">Cnig_chr_II.g5641</name>
    <name evidence="4" type="ORF">B9Z55_005641</name>
</gene>
<organism evidence="4 5">
    <name type="scientific">Caenorhabditis nigoni</name>
    <dbReference type="NCBI Taxonomy" id="1611254"/>
    <lineage>
        <taxon>Eukaryota</taxon>
        <taxon>Metazoa</taxon>
        <taxon>Ecdysozoa</taxon>
        <taxon>Nematoda</taxon>
        <taxon>Chromadorea</taxon>
        <taxon>Rhabditida</taxon>
        <taxon>Rhabditina</taxon>
        <taxon>Rhabditomorpha</taxon>
        <taxon>Rhabditoidea</taxon>
        <taxon>Rhabditidae</taxon>
        <taxon>Peloderinae</taxon>
        <taxon>Caenorhabditis</taxon>
    </lineage>
</organism>